<evidence type="ECO:0000313" key="4">
    <source>
        <dbReference type="EMBL" id="KKQ21857.1"/>
    </source>
</evidence>
<dbReference type="PANTHER" id="PTHR43046">
    <property type="entry name" value="GDP-MANNOSE MANNOSYL HYDROLASE"/>
    <property type="match status" value="1"/>
</dbReference>
<keyword evidence="2 4" id="KW-0378">Hydrolase</keyword>
<accession>A0A0G0FVG0</accession>
<dbReference type="InterPro" id="IPR015797">
    <property type="entry name" value="NUDIX_hydrolase-like_dom_sf"/>
</dbReference>
<protein>
    <submittedName>
        <fullName evidence="4">NUDIX hydrolase</fullName>
    </submittedName>
</protein>
<evidence type="ECO:0000313" key="5">
    <source>
        <dbReference type="Proteomes" id="UP000034044"/>
    </source>
</evidence>
<dbReference type="InterPro" id="IPR000086">
    <property type="entry name" value="NUDIX_hydrolase_dom"/>
</dbReference>
<proteinExistence type="predicted"/>
<dbReference type="GO" id="GO:0016787">
    <property type="term" value="F:hydrolase activity"/>
    <property type="evidence" value="ECO:0007669"/>
    <property type="project" value="UniProtKB-KW"/>
</dbReference>
<dbReference type="Proteomes" id="UP000034044">
    <property type="component" value="Unassembled WGS sequence"/>
</dbReference>
<reference evidence="4 5" key="1">
    <citation type="journal article" date="2015" name="Nature">
        <title>rRNA introns, odd ribosomes, and small enigmatic genomes across a large radiation of phyla.</title>
        <authorList>
            <person name="Brown C.T."/>
            <person name="Hug L.A."/>
            <person name="Thomas B.C."/>
            <person name="Sharon I."/>
            <person name="Castelle C.J."/>
            <person name="Singh A."/>
            <person name="Wilkins M.J."/>
            <person name="Williams K.H."/>
            <person name="Banfield J.F."/>
        </authorList>
    </citation>
    <scope>NUCLEOTIDE SEQUENCE [LARGE SCALE GENOMIC DNA]</scope>
</reference>
<dbReference type="EMBL" id="LBSR01000012">
    <property type="protein sequence ID" value="KKQ21857.1"/>
    <property type="molecule type" value="Genomic_DNA"/>
</dbReference>
<dbReference type="AlphaFoldDB" id="A0A0G0FVG0"/>
<organism evidence="4 5">
    <name type="scientific">Candidatus Wolfebacteria bacterium GW2011_GWC1_37_10</name>
    <dbReference type="NCBI Taxonomy" id="1619010"/>
    <lineage>
        <taxon>Bacteria</taxon>
        <taxon>Candidatus Wolfeibacteriota</taxon>
    </lineage>
</organism>
<dbReference type="PANTHER" id="PTHR43046:SF2">
    <property type="entry name" value="8-OXO-DGTP DIPHOSPHATASE-RELATED"/>
    <property type="match status" value="1"/>
</dbReference>
<sequence>MKAGFDYIGITTPFYCNDGNGNFLFHKRSDKCRDEHGRWDTGAGKLEFGVTAEENVLREVFEEYGCKGEIQEKISAHSIIREFNGVKTHWLAIPFFIKVNPAEVKNNEPNKIEEIKWFKLDNLPQPLHTGFLFTFNNYKKYFKKYK</sequence>
<dbReference type="SUPFAM" id="SSF55811">
    <property type="entry name" value="Nudix"/>
    <property type="match status" value="1"/>
</dbReference>
<gene>
    <name evidence="4" type="ORF">US36_C0012G0016</name>
</gene>
<comment type="cofactor">
    <cofactor evidence="1">
        <name>Mg(2+)</name>
        <dbReference type="ChEBI" id="CHEBI:18420"/>
    </cofactor>
</comment>
<feature type="domain" description="Nudix hydrolase" evidence="3">
    <location>
        <begin position="1"/>
        <end position="146"/>
    </location>
</feature>
<dbReference type="Pfam" id="PF00293">
    <property type="entry name" value="NUDIX"/>
    <property type="match status" value="1"/>
</dbReference>
<dbReference type="Gene3D" id="3.90.79.10">
    <property type="entry name" value="Nucleoside Triphosphate Pyrophosphohydrolase"/>
    <property type="match status" value="1"/>
</dbReference>
<evidence type="ECO:0000256" key="1">
    <source>
        <dbReference type="ARBA" id="ARBA00001946"/>
    </source>
</evidence>
<comment type="caution">
    <text evidence="4">The sequence shown here is derived from an EMBL/GenBank/DDBJ whole genome shotgun (WGS) entry which is preliminary data.</text>
</comment>
<evidence type="ECO:0000259" key="3">
    <source>
        <dbReference type="PROSITE" id="PS51462"/>
    </source>
</evidence>
<dbReference type="PROSITE" id="PS51462">
    <property type="entry name" value="NUDIX"/>
    <property type="match status" value="1"/>
</dbReference>
<name>A0A0G0FVG0_9BACT</name>
<evidence type="ECO:0000256" key="2">
    <source>
        <dbReference type="ARBA" id="ARBA00022801"/>
    </source>
</evidence>